<dbReference type="InterPro" id="IPR037523">
    <property type="entry name" value="VOC_core"/>
</dbReference>
<dbReference type="Pfam" id="PF00903">
    <property type="entry name" value="Glyoxalase"/>
    <property type="match status" value="2"/>
</dbReference>
<dbReference type="GO" id="GO:0004462">
    <property type="term" value="F:lactoylglutathione lyase activity"/>
    <property type="evidence" value="ECO:0007669"/>
    <property type="project" value="InterPro"/>
</dbReference>
<dbReference type="EMBL" id="CP013244">
    <property type="protein sequence ID" value="ANP45204.1"/>
    <property type="molecule type" value="Genomic_DNA"/>
</dbReference>
<dbReference type="PROSITE" id="PS51819">
    <property type="entry name" value="VOC"/>
    <property type="match status" value="1"/>
</dbReference>
<reference evidence="3 4" key="1">
    <citation type="submission" date="2015-11" db="EMBL/GenBank/DDBJ databases">
        <title>Whole-Genome Sequence of Candidatus Oderbacter manganicum from the National Park Lower Oder Valley, Germany.</title>
        <authorList>
            <person name="Braun B."/>
            <person name="Liere K."/>
            <person name="Szewzyk U."/>
        </authorList>
    </citation>
    <scope>NUCLEOTIDE SEQUENCE [LARGE SCALE GENOMIC DNA]</scope>
    <source>
        <strain evidence="3 4">OTSz_A_272</strain>
    </source>
</reference>
<dbReference type="PANTHER" id="PTHR35006:SF2">
    <property type="entry name" value="GLYOXALASE FAMILY PROTEIN (AFU_ORTHOLOGUE AFUA_5G14830)"/>
    <property type="match status" value="1"/>
</dbReference>
<dbReference type="Gene3D" id="3.10.180.10">
    <property type="entry name" value="2,3-Dihydroxybiphenyl 1,2-Dioxygenase, domain 1"/>
    <property type="match status" value="1"/>
</dbReference>
<keyword evidence="4" id="KW-1185">Reference proteome</keyword>
<dbReference type="PROSITE" id="PS00934">
    <property type="entry name" value="GLYOXALASE_I_1"/>
    <property type="match status" value="1"/>
</dbReference>
<protein>
    <submittedName>
        <fullName evidence="3">Bleomycin resistance protein</fullName>
    </submittedName>
</protein>
<evidence type="ECO:0000259" key="2">
    <source>
        <dbReference type="PROSITE" id="PS51819"/>
    </source>
</evidence>
<proteinExistence type="predicted"/>
<dbReference type="STRING" id="1759059.ATE48_04365"/>
<dbReference type="AlphaFoldDB" id="A0A1B1AF80"/>
<dbReference type="InterPro" id="IPR018146">
    <property type="entry name" value="Glyoxalase_1_CS"/>
</dbReference>
<dbReference type="KEGG" id="cbot:ATE48_04365"/>
<gene>
    <name evidence="3" type="ORF">ATE48_04365</name>
</gene>
<evidence type="ECO:0000256" key="1">
    <source>
        <dbReference type="ARBA" id="ARBA00022723"/>
    </source>
</evidence>
<evidence type="ECO:0000313" key="4">
    <source>
        <dbReference type="Proteomes" id="UP000092498"/>
    </source>
</evidence>
<accession>A0A1B1AF80</accession>
<dbReference type="Proteomes" id="UP000092498">
    <property type="component" value="Chromosome"/>
</dbReference>
<name>A0A1B1AF80_9PROT</name>
<dbReference type="RefSeq" id="WP_066768165.1">
    <property type="nucleotide sequence ID" value="NZ_CP013244.1"/>
</dbReference>
<dbReference type="PANTHER" id="PTHR35006">
    <property type="entry name" value="GLYOXALASE FAMILY PROTEIN (AFU_ORTHOLOGUE AFUA_5G14830)"/>
    <property type="match status" value="1"/>
</dbReference>
<dbReference type="GO" id="GO:0046872">
    <property type="term" value="F:metal ion binding"/>
    <property type="evidence" value="ECO:0007669"/>
    <property type="project" value="UniProtKB-KW"/>
</dbReference>
<evidence type="ECO:0000313" key="3">
    <source>
        <dbReference type="EMBL" id="ANP45204.1"/>
    </source>
</evidence>
<dbReference type="InParanoid" id="A0A1B1AF80"/>
<organism evidence="3 4">
    <name type="scientific">Candidatus Viadribacter manganicus</name>
    <dbReference type="NCBI Taxonomy" id="1759059"/>
    <lineage>
        <taxon>Bacteria</taxon>
        <taxon>Pseudomonadati</taxon>
        <taxon>Pseudomonadota</taxon>
        <taxon>Alphaproteobacteria</taxon>
        <taxon>Hyphomonadales</taxon>
        <taxon>Hyphomonadaceae</taxon>
        <taxon>Candidatus Viadribacter</taxon>
    </lineage>
</organism>
<sequence length="142" mass="15698">MRGAIHHIDLTVKDADASRPFYESVLGFMGYRLSGFISDLNDAPPNGYDFDLQDGDAFCSIGILSSRGENAEREHDRYSPGLHHIAWNASSRADVDAMYAHLLSIGATILDPPAAYPKYGPTYYAVFFADPDGLKLEYVHKP</sequence>
<dbReference type="InterPro" id="IPR004360">
    <property type="entry name" value="Glyas_Fos-R_dOase_dom"/>
</dbReference>
<dbReference type="OrthoDB" id="9807407at2"/>
<keyword evidence="1" id="KW-0479">Metal-binding</keyword>
<dbReference type="SUPFAM" id="SSF54593">
    <property type="entry name" value="Glyoxalase/Bleomycin resistance protein/Dihydroxybiphenyl dioxygenase"/>
    <property type="match status" value="1"/>
</dbReference>
<feature type="domain" description="VOC" evidence="2">
    <location>
        <begin position="4"/>
        <end position="141"/>
    </location>
</feature>
<dbReference type="InterPro" id="IPR029068">
    <property type="entry name" value="Glyas_Bleomycin-R_OHBP_Dase"/>
</dbReference>